<dbReference type="EMBL" id="HACA01022707">
    <property type="protein sequence ID" value="CDW40068.1"/>
    <property type="molecule type" value="Transcribed_RNA"/>
</dbReference>
<accession>A0A0K2UP96</accession>
<protein>
    <submittedName>
        <fullName evidence="1">Uncharacterized protein</fullName>
    </submittedName>
</protein>
<organism evidence="1">
    <name type="scientific">Lepeophtheirus salmonis</name>
    <name type="common">Salmon louse</name>
    <name type="synonym">Caligus salmonis</name>
    <dbReference type="NCBI Taxonomy" id="72036"/>
    <lineage>
        <taxon>Eukaryota</taxon>
        <taxon>Metazoa</taxon>
        <taxon>Ecdysozoa</taxon>
        <taxon>Arthropoda</taxon>
        <taxon>Crustacea</taxon>
        <taxon>Multicrustacea</taxon>
        <taxon>Hexanauplia</taxon>
        <taxon>Copepoda</taxon>
        <taxon>Siphonostomatoida</taxon>
        <taxon>Caligidae</taxon>
        <taxon>Lepeophtheirus</taxon>
    </lineage>
</organism>
<dbReference type="AlphaFoldDB" id="A0A0K2UP96"/>
<proteinExistence type="predicted"/>
<evidence type="ECO:0000313" key="1">
    <source>
        <dbReference type="EMBL" id="CDW40068.1"/>
    </source>
</evidence>
<reference evidence="1" key="1">
    <citation type="submission" date="2014-05" db="EMBL/GenBank/DDBJ databases">
        <authorList>
            <person name="Chronopoulou M."/>
        </authorList>
    </citation>
    <scope>NUCLEOTIDE SEQUENCE</scope>
    <source>
        <tissue evidence="1">Whole organism</tissue>
    </source>
</reference>
<name>A0A0K2UP96_LEPSM</name>
<sequence length="64" mass="7484">MIVADLMKCHEPYSFSPQKHCSNCQGYHTPTFSSPSFFPYKNEMSICKYFYVRPYLFGAVQSEN</sequence>